<keyword evidence="2" id="KW-1185">Reference proteome</keyword>
<dbReference type="Proteomes" id="UP001237780">
    <property type="component" value="Unassembled WGS sequence"/>
</dbReference>
<accession>A0ABU0S4I7</accession>
<protein>
    <recommendedName>
        <fullName evidence="3">Flagellar assembly protein FliH/Type III secretion system HrpE domain-containing protein</fullName>
    </recommendedName>
</protein>
<sequence>MTASQPRSIASMLTDFTPQHVPADRVTVFTAPGERITIKTDIDDSPEEVVELIDYELKIKEAFAAGRESGQVEASVLFEAEKVRLEREFQEQLAGAEVTFLEQTGARISAQLDEGLKMIASDLSGSLAAVLVPLIEVNMRERAVSAFASEIERLTMGYEGITAKISGPSHLLDVLRNRPGFDLTRFSLSEANQAELSLRLDETVIETRLGRLIDSLRDHIR</sequence>
<evidence type="ECO:0000313" key="1">
    <source>
        <dbReference type="EMBL" id="MDQ0995670.1"/>
    </source>
</evidence>
<name>A0ABU0S4I7_9HYPH</name>
<reference evidence="1 2" key="1">
    <citation type="submission" date="2023-07" db="EMBL/GenBank/DDBJ databases">
        <title>Comparative genomics of wheat-associated soil bacteria to identify genetic determinants of phenazine resistance.</title>
        <authorList>
            <person name="Mouncey N."/>
        </authorList>
    </citation>
    <scope>NUCLEOTIDE SEQUENCE [LARGE SCALE GENOMIC DNA]</scope>
    <source>
        <strain evidence="1 2">W4I11</strain>
    </source>
</reference>
<proteinExistence type="predicted"/>
<organism evidence="1 2">
    <name type="scientific">Phyllobacterium ifriqiyense</name>
    <dbReference type="NCBI Taxonomy" id="314238"/>
    <lineage>
        <taxon>Bacteria</taxon>
        <taxon>Pseudomonadati</taxon>
        <taxon>Pseudomonadota</taxon>
        <taxon>Alphaproteobacteria</taxon>
        <taxon>Hyphomicrobiales</taxon>
        <taxon>Phyllobacteriaceae</taxon>
        <taxon>Phyllobacterium</taxon>
    </lineage>
</organism>
<dbReference type="EMBL" id="JAUSZT010000002">
    <property type="protein sequence ID" value="MDQ0995670.1"/>
    <property type="molecule type" value="Genomic_DNA"/>
</dbReference>
<evidence type="ECO:0000313" key="2">
    <source>
        <dbReference type="Proteomes" id="UP001237780"/>
    </source>
</evidence>
<dbReference type="RefSeq" id="WP_307277291.1">
    <property type="nucleotide sequence ID" value="NZ_JAUSZT010000002.1"/>
</dbReference>
<evidence type="ECO:0008006" key="3">
    <source>
        <dbReference type="Google" id="ProtNLM"/>
    </source>
</evidence>
<comment type="caution">
    <text evidence="1">The sequence shown here is derived from an EMBL/GenBank/DDBJ whole genome shotgun (WGS) entry which is preliminary data.</text>
</comment>
<gene>
    <name evidence="1" type="ORF">QFZ34_000847</name>
</gene>